<reference evidence="2" key="1">
    <citation type="submission" date="2020-07" db="EMBL/GenBank/DDBJ databases">
        <title>Huge and variable diversity of episymbiotic CPR bacteria and DPANN archaea in groundwater ecosystems.</title>
        <authorList>
            <person name="He C.Y."/>
            <person name="Keren R."/>
            <person name="Whittaker M."/>
            <person name="Farag I.F."/>
            <person name="Doudna J."/>
            <person name="Cate J.H.D."/>
            <person name="Banfield J.F."/>
        </authorList>
    </citation>
    <scope>NUCLEOTIDE SEQUENCE</scope>
    <source>
        <strain evidence="2">NC_groundwater_1296_Ag_S-0.2um_52_80</strain>
    </source>
</reference>
<dbReference type="AlphaFoldDB" id="A0A8T3YKC7"/>
<feature type="region of interest" description="Disordered" evidence="1">
    <location>
        <begin position="127"/>
        <end position="150"/>
    </location>
</feature>
<protein>
    <submittedName>
        <fullName evidence="2">Uncharacterized protein</fullName>
    </submittedName>
</protein>
<sequence length="187" mass="22052">MPPRIRPSPTARVEMSPSHREVLWYKRPREALVKASIKEKTAEVTTARLPKKKETLQVHTHNHARNERQFVLPSTTDLKWILGHPKKTIAIAVREGKPALGYTFVKMRRPNKTRKLKKLVNREPRPYLKYQSQPSTPFSDPKDQKKFTKQIRKSVNKMEKAGLKLRFVANRKREYVFDPKTMQFVRK</sequence>
<evidence type="ECO:0000313" key="2">
    <source>
        <dbReference type="EMBL" id="MBI4210475.1"/>
    </source>
</evidence>
<evidence type="ECO:0000256" key="1">
    <source>
        <dbReference type="SAM" id="MobiDB-lite"/>
    </source>
</evidence>
<dbReference type="EMBL" id="JACQPB010000034">
    <property type="protein sequence ID" value="MBI4210475.1"/>
    <property type="molecule type" value="Genomic_DNA"/>
</dbReference>
<dbReference type="Proteomes" id="UP000732298">
    <property type="component" value="Unassembled WGS sequence"/>
</dbReference>
<comment type="caution">
    <text evidence="2">The sequence shown here is derived from an EMBL/GenBank/DDBJ whole genome shotgun (WGS) entry which is preliminary data.</text>
</comment>
<organism evidence="2 3">
    <name type="scientific">Candidatus Iainarchaeum sp</name>
    <dbReference type="NCBI Taxonomy" id="3101447"/>
    <lineage>
        <taxon>Archaea</taxon>
        <taxon>Candidatus Iainarchaeota</taxon>
        <taxon>Candidatus Iainarchaeia</taxon>
        <taxon>Candidatus Iainarchaeales</taxon>
        <taxon>Candidatus Iainarchaeaceae</taxon>
        <taxon>Candidatus Iainarchaeum</taxon>
    </lineage>
</organism>
<evidence type="ECO:0000313" key="3">
    <source>
        <dbReference type="Proteomes" id="UP000732298"/>
    </source>
</evidence>
<proteinExistence type="predicted"/>
<accession>A0A8T3YKC7</accession>
<gene>
    <name evidence="2" type="ORF">HY544_03150</name>
</gene>
<name>A0A8T3YKC7_9ARCH</name>